<dbReference type="PANTHER" id="PTHR47933:SF76">
    <property type="entry name" value="PENTACOTRIPEPTIDE-REPEAT REGION OF PRORP DOMAIN-CONTAINING PROTEIN"/>
    <property type="match status" value="1"/>
</dbReference>
<evidence type="ECO:0000256" key="4">
    <source>
        <dbReference type="SAM" id="SignalP"/>
    </source>
</evidence>
<dbReference type="Proteomes" id="UP000825729">
    <property type="component" value="Unassembled WGS sequence"/>
</dbReference>
<dbReference type="Pfam" id="PF13041">
    <property type="entry name" value="PPR_2"/>
    <property type="match status" value="1"/>
</dbReference>
<accession>A0AAV7E4S5</accession>
<reference evidence="5 6" key="1">
    <citation type="submission" date="2021-07" db="EMBL/GenBank/DDBJ databases">
        <title>The Aristolochia fimbriata genome: insights into angiosperm evolution, floral development and chemical biosynthesis.</title>
        <authorList>
            <person name="Jiao Y."/>
        </authorList>
    </citation>
    <scope>NUCLEOTIDE SEQUENCE [LARGE SCALE GENOMIC DNA]</scope>
    <source>
        <strain evidence="5">IBCAS-2021</strain>
        <tissue evidence="5">Leaf</tissue>
    </source>
</reference>
<dbReference type="GO" id="GO:0003729">
    <property type="term" value="F:mRNA binding"/>
    <property type="evidence" value="ECO:0007669"/>
    <property type="project" value="TreeGrafter"/>
</dbReference>
<evidence type="ECO:0000313" key="6">
    <source>
        <dbReference type="Proteomes" id="UP000825729"/>
    </source>
</evidence>
<feature type="region of interest" description="Disordered" evidence="3">
    <location>
        <begin position="105"/>
        <end position="130"/>
    </location>
</feature>
<evidence type="ECO:0000256" key="1">
    <source>
        <dbReference type="ARBA" id="ARBA00022737"/>
    </source>
</evidence>
<feature type="repeat" description="PPR" evidence="2">
    <location>
        <begin position="334"/>
        <end position="368"/>
    </location>
</feature>
<dbReference type="InterPro" id="IPR011990">
    <property type="entry name" value="TPR-like_helical_dom_sf"/>
</dbReference>
<dbReference type="InterPro" id="IPR002885">
    <property type="entry name" value="PPR_rpt"/>
</dbReference>
<name>A0AAV7E4S5_ARIFI</name>
<keyword evidence="1" id="KW-0677">Repeat</keyword>
<evidence type="ECO:0000256" key="2">
    <source>
        <dbReference type="PROSITE-ProRule" id="PRU00708"/>
    </source>
</evidence>
<dbReference type="InterPro" id="IPR051240">
    <property type="entry name" value="Mito_RNA-Proc/Resp"/>
</dbReference>
<keyword evidence="4" id="KW-0732">Signal</keyword>
<evidence type="ECO:0008006" key="7">
    <source>
        <dbReference type="Google" id="ProtNLM"/>
    </source>
</evidence>
<dbReference type="EMBL" id="JAINDJ010000006">
    <property type="protein sequence ID" value="KAG9443843.1"/>
    <property type="molecule type" value="Genomic_DNA"/>
</dbReference>
<protein>
    <recommendedName>
        <fullName evidence="7">Pentatricopeptide repeat-containing protein</fullName>
    </recommendedName>
</protein>
<dbReference type="Gene3D" id="1.25.40.10">
    <property type="entry name" value="Tetratricopeptide repeat domain"/>
    <property type="match status" value="2"/>
</dbReference>
<feature type="repeat" description="PPR" evidence="2">
    <location>
        <begin position="236"/>
        <end position="270"/>
    </location>
</feature>
<gene>
    <name evidence="5" type="ORF">H6P81_015183</name>
</gene>
<keyword evidence="6" id="KW-1185">Reference proteome</keyword>
<feature type="signal peptide" evidence="4">
    <location>
        <begin position="1"/>
        <end position="26"/>
    </location>
</feature>
<organism evidence="5 6">
    <name type="scientific">Aristolochia fimbriata</name>
    <name type="common">White veined hardy Dutchman's pipe vine</name>
    <dbReference type="NCBI Taxonomy" id="158543"/>
    <lineage>
        <taxon>Eukaryota</taxon>
        <taxon>Viridiplantae</taxon>
        <taxon>Streptophyta</taxon>
        <taxon>Embryophyta</taxon>
        <taxon>Tracheophyta</taxon>
        <taxon>Spermatophyta</taxon>
        <taxon>Magnoliopsida</taxon>
        <taxon>Magnoliidae</taxon>
        <taxon>Piperales</taxon>
        <taxon>Aristolochiaceae</taxon>
        <taxon>Aristolochia</taxon>
    </lineage>
</organism>
<dbReference type="AlphaFoldDB" id="A0AAV7E4S5"/>
<dbReference type="Pfam" id="PF01535">
    <property type="entry name" value="PPR"/>
    <property type="match status" value="2"/>
</dbReference>
<sequence>MDFVLRLRSGINLLLSVLSTFQLTFCQSKHKYSSFAYQETSLLEPLSHGTLVRQMTCAIVQNRSFDSQMAIVDIHPWTVGAVCEVLMAIPRFFFQSGRSVGRQHSFRRRAPLRQRDRRQEAEDSTNGVRLRGPAAYRDPSKVNLGLTKALEFYSWVEVECGFSHNEITCKEMACVLAKGNAIKKLWHFLHEMAKREGQLVNTVTLTCIIKILGEEGLVKEALAAFYRMKQFHCKPDVVAYNTIIGALCRVGNFKMARFLLDQMEIPGFRCPPDTFTYTILIGFYCKHSLQTGCRKAIRRRIWEANHLYYSVVNEVEKAIEMMRSMELRRHGTPTSSSFTPIIHALCEARRSTEAQDFLVEMVDRGSIPREYTYKLVCDTLALAGQAGLPHELCQKIEDGISTRYKQVMRVKPVMKYKDVISQ</sequence>
<feature type="chain" id="PRO_5043910931" description="Pentatricopeptide repeat-containing protein" evidence="4">
    <location>
        <begin position="27"/>
        <end position="422"/>
    </location>
</feature>
<dbReference type="NCBIfam" id="TIGR00756">
    <property type="entry name" value="PPR"/>
    <property type="match status" value="2"/>
</dbReference>
<dbReference type="PROSITE" id="PS51375">
    <property type="entry name" value="PPR"/>
    <property type="match status" value="3"/>
</dbReference>
<proteinExistence type="predicted"/>
<comment type="caution">
    <text evidence="5">The sequence shown here is derived from an EMBL/GenBank/DDBJ whole genome shotgun (WGS) entry which is preliminary data.</text>
</comment>
<feature type="repeat" description="PPR" evidence="2">
    <location>
        <begin position="201"/>
        <end position="235"/>
    </location>
</feature>
<dbReference type="PANTHER" id="PTHR47933">
    <property type="entry name" value="PENTATRICOPEPTIDE REPEAT-CONTAINING PROTEIN 1, MITOCHONDRIAL"/>
    <property type="match status" value="1"/>
</dbReference>
<evidence type="ECO:0000313" key="5">
    <source>
        <dbReference type="EMBL" id="KAG9443843.1"/>
    </source>
</evidence>
<evidence type="ECO:0000256" key="3">
    <source>
        <dbReference type="SAM" id="MobiDB-lite"/>
    </source>
</evidence>